<name>A0AAV5HVS3_9ROSI</name>
<dbReference type="AlphaFoldDB" id="A0AAV5HVS3"/>
<evidence type="ECO:0000313" key="2">
    <source>
        <dbReference type="Proteomes" id="UP001054252"/>
    </source>
</evidence>
<keyword evidence="2" id="KW-1185">Reference proteome</keyword>
<reference evidence="1 2" key="1">
    <citation type="journal article" date="2021" name="Commun. Biol.">
        <title>The genome of Shorea leprosula (Dipterocarpaceae) highlights the ecological relevance of drought in aseasonal tropical rainforests.</title>
        <authorList>
            <person name="Ng K.K.S."/>
            <person name="Kobayashi M.J."/>
            <person name="Fawcett J.A."/>
            <person name="Hatakeyama M."/>
            <person name="Paape T."/>
            <person name="Ng C.H."/>
            <person name="Ang C.C."/>
            <person name="Tnah L.H."/>
            <person name="Lee C.T."/>
            <person name="Nishiyama T."/>
            <person name="Sese J."/>
            <person name="O'Brien M.J."/>
            <person name="Copetti D."/>
            <person name="Mohd Noor M.I."/>
            <person name="Ong R.C."/>
            <person name="Putra M."/>
            <person name="Sireger I.Z."/>
            <person name="Indrioko S."/>
            <person name="Kosugi Y."/>
            <person name="Izuno A."/>
            <person name="Isagi Y."/>
            <person name="Lee S.L."/>
            <person name="Shimizu K.K."/>
        </authorList>
    </citation>
    <scope>NUCLEOTIDE SEQUENCE [LARGE SCALE GENOMIC DNA]</scope>
    <source>
        <strain evidence="1">214</strain>
    </source>
</reference>
<dbReference type="Proteomes" id="UP001054252">
    <property type="component" value="Unassembled WGS sequence"/>
</dbReference>
<dbReference type="EMBL" id="BPVZ01000003">
    <property type="protein sequence ID" value="GKU89609.1"/>
    <property type="molecule type" value="Genomic_DNA"/>
</dbReference>
<gene>
    <name evidence="1" type="ORF">SLEP1_g3730</name>
</gene>
<evidence type="ECO:0000313" key="1">
    <source>
        <dbReference type="EMBL" id="GKU89609.1"/>
    </source>
</evidence>
<sequence>MLRSDYHGSPFSLLPLVFARLTMTFSHEESTGN</sequence>
<proteinExistence type="predicted"/>
<organism evidence="1 2">
    <name type="scientific">Rubroshorea leprosula</name>
    <dbReference type="NCBI Taxonomy" id="152421"/>
    <lineage>
        <taxon>Eukaryota</taxon>
        <taxon>Viridiplantae</taxon>
        <taxon>Streptophyta</taxon>
        <taxon>Embryophyta</taxon>
        <taxon>Tracheophyta</taxon>
        <taxon>Spermatophyta</taxon>
        <taxon>Magnoliopsida</taxon>
        <taxon>eudicotyledons</taxon>
        <taxon>Gunneridae</taxon>
        <taxon>Pentapetalae</taxon>
        <taxon>rosids</taxon>
        <taxon>malvids</taxon>
        <taxon>Malvales</taxon>
        <taxon>Dipterocarpaceae</taxon>
        <taxon>Rubroshorea</taxon>
    </lineage>
</organism>
<accession>A0AAV5HVS3</accession>
<comment type="caution">
    <text evidence="1">The sequence shown here is derived from an EMBL/GenBank/DDBJ whole genome shotgun (WGS) entry which is preliminary data.</text>
</comment>
<protein>
    <submittedName>
        <fullName evidence="1">Uncharacterized protein</fullName>
    </submittedName>
</protein>